<protein>
    <submittedName>
        <fullName evidence="2">Carboxypeptidase-like regulatory domain-containing protein</fullName>
    </submittedName>
</protein>
<keyword evidence="2" id="KW-0645">Protease</keyword>
<evidence type="ECO:0000313" key="3">
    <source>
        <dbReference type="Proteomes" id="UP001164653"/>
    </source>
</evidence>
<dbReference type="AlphaFoldDB" id="A0A9E8NCL0"/>
<dbReference type="Proteomes" id="UP001164653">
    <property type="component" value="Chromosome"/>
</dbReference>
<dbReference type="KEGG" id="dpf:ON006_09590"/>
<dbReference type="Gene3D" id="2.60.40.1120">
    <property type="entry name" value="Carboxypeptidase-like, regulatory domain"/>
    <property type="match status" value="1"/>
</dbReference>
<keyword evidence="2" id="KW-0121">Carboxypeptidase</keyword>
<keyword evidence="1" id="KW-0732">Signal</keyword>
<evidence type="ECO:0000313" key="2">
    <source>
        <dbReference type="EMBL" id="WAC14194.1"/>
    </source>
</evidence>
<evidence type="ECO:0000256" key="1">
    <source>
        <dbReference type="SAM" id="SignalP"/>
    </source>
</evidence>
<feature type="signal peptide" evidence="1">
    <location>
        <begin position="1"/>
        <end position="23"/>
    </location>
</feature>
<gene>
    <name evidence="2" type="ORF">ON006_09590</name>
</gene>
<keyword evidence="2" id="KW-0378">Hydrolase</keyword>
<accession>A0A9E8NCL0</accession>
<dbReference type="GO" id="GO:0004180">
    <property type="term" value="F:carboxypeptidase activity"/>
    <property type="evidence" value="ECO:0007669"/>
    <property type="project" value="UniProtKB-KW"/>
</dbReference>
<sequence>MMGKYFTITALLLLCLWCGSSIAQSSRITGKVTGQDKEPLPGVNILISGSSQGTVTDADGKFAIDVPVNASLVFSFIGIPLTRRLSTLVWWDKK</sequence>
<dbReference type="Pfam" id="PF13715">
    <property type="entry name" value="CarbopepD_reg_2"/>
    <property type="match status" value="1"/>
</dbReference>
<dbReference type="SUPFAM" id="SSF49464">
    <property type="entry name" value="Carboxypeptidase regulatory domain-like"/>
    <property type="match status" value="1"/>
</dbReference>
<dbReference type="EMBL" id="CP112998">
    <property type="protein sequence ID" value="WAC14194.1"/>
    <property type="molecule type" value="Genomic_DNA"/>
</dbReference>
<proteinExistence type="predicted"/>
<feature type="chain" id="PRO_5039552238" evidence="1">
    <location>
        <begin position="24"/>
        <end position="94"/>
    </location>
</feature>
<dbReference type="InterPro" id="IPR008969">
    <property type="entry name" value="CarboxyPept-like_regulatory"/>
</dbReference>
<keyword evidence="3" id="KW-1185">Reference proteome</keyword>
<dbReference type="RefSeq" id="WP_244824270.1">
    <property type="nucleotide sequence ID" value="NZ_CP112998.1"/>
</dbReference>
<reference evidence="2" key="1">
    <citation type="submission" date="2022-11" db="EMBL/GenBank/DDBJ databases">
        <title>Dyadobacter pollutisoli sp. nov., isolated from plastic dumped soil.</title>
        <authorList>
            <person name="Kim J.M."/>
            <person name="Kim K.R."/>
            <person name="Lee J.K."/>
            <person name="Hao L."/>
            <person name="Jeon C.O."/>
        </authorList>
    </citation>
    <scope>NUCLEOTIDE SEQUENCE</scope>
    <source>
        <strain evidence="2">U1</strain>
    </source>
</reference>
<name>A0A9E8NCL0_9BACT</name>
<organism evidence="2 3">
    <name type="scientific">Dyadobacter pollutisoli</name>
    <dbReference type="NCBI Taxonomy" id="2910158"/>
    <lineage>
        <taxon>Bacteria</taxon>
        <taxon>Pseudomonadati</taxon>
        <taxon>Bacteroidota</taxon>
        <taxon>Cytophagia</taxon>
        <taxon>Cytophagales</taxon>
        <taxon>Spirosomataceae</taxon>
        <taxon>Dyadobacter</taxon>
    </lineage>
</organism>